<comment type="pathway">
    <text evidence="2">Amino-acid degradation; L-phenylalanine degradation; acetoacetate and fumarate from L-phenylalanine: step 4/6.</text>
</comment>
<feature type="binding site" evidence="12">
    <location>
        <position position="384"/>
    </location>
    <ligand>
        <name>Fe cation</name>
        <dbReference type="ChEBI" id="CHEBI:24875"/>
    </ligand>
</feature>
<evidence type="ECO:0000256" key="10">
    <source>
        <dbReference type="ARBA" id="ARBA00023232"/>
    </source>
</evidence>
<dbReference type="InterPro" id="IPR046452">
    <property type="entry name" value="HgmA_N"/>
</dbReference>
<feature type="binding site" evidence="12">
    <location>
        <position position="384"/>
    </location>
    <ligand>
        <name>homogentisate</name>
        <dbReference type="ChEBI" id="CHEBI:16169"/>
    </ligand>
</feature>
<dbReference type="FunFam" id="2.60.120.10:FF:000034">
    <property type="entry name" value="Homogentisate 1,2-dioxygenase"/>
    <property type="match status" value="1"/>
</dbReference>
<keyword evidence="10" id="KW-0585">Phenylalanine catabolism</keyword>
<evidence type="ECO:0000313" key="15">
    <source>
        <dbReference type="EnsemblProtists" id="EOD25327"/>
    </source>
</evidence>
<dbReference type="InterPro" id="IPR046451">
    <property type="entry name" value="HgmA_C"/>
</dbReference>
<evidence type="ECO:0000313" key="16">
    <source>
        <dbReference type="Proteomes" id="UP000013827"/>
    </source>
</evidence>
<dbReference type="Pfam" id="PF20510">
    <property type="entry name" value="HgmA_N"/>
    <property type="match status" value="1"/>
</dbReference>
<evidence type="ECO:0000256" key="2">
    <source>
        <dbReference type="ARBA" id="ARBA00004704"/>
    </source>
</evidence>
<dbReference type="GO" id="GO:0004411">
    <property type="term" value="F:homogentisate 1,2-dioxygenase activity"/>
    <property type="evidence" value="ECO:0007669"/>
    <property type="project" value="UniProtKB-EC"/>
</dbReference>
<dbReference type="GO" id="GO:0006559">
    <property type="term" value="P:L-phenylalanine catabolic process"/>
    <property type="evidence" value="ECO:0007669"/>
    <property type="project" value="UniProtKB-KW"/>
</dbReference>
<dbReference type="Pfam" id="PF04209">
    <property type="entry name" value="HgmA_C"/>
    <property type="match status" value="1"/>
</dbReference>
<evidence type="ECO:0000256" key="11">
    <source>
        <dbReference type="PIRSR" id="PIRSR605708-1"/>
    </source>
</evidence>
<comment type="similarity">
    <text evidence="3">Belongs to the homogentisate dioxygenase family.</text>
</comment>
<keyword evidence="9 12" id="KW-0408">Iron</keyword>
<dbReference type="EnsemblProtists" id="EOD25327">
    <property type="protein sequence ID" value="EOD25327"/>
    <property type="gene ID" value="EMIHUDRAFT_457592"/>
</dbReference>
<feature type="binding site" evidence="12">
    <location>
        <position position="351"/>
    </location>
    <ligand>
        <name>Fe cation</name>
        <dbReference type="ChEBI" id="CHEBI:24875"/>
    </ligand>
</feature>
<evidence type="ECO:0000256" key="9">
    <source>
        <dbReference type="ARBA" id="ARBA00023004"/>
    </source>
</evidence>
<feature type="domain" description="Homogentisate 1,2-dioxygenase C-terminal" evidence="13">
    <location>
        <begin position="290"/>
        <end position="446"/>
    </location>
</feature>
<evidence type="ECO:0000256" key="7">
    <source>
        <dbReference type="ARBA" id="ARBA00022964"/>
    </source>
</evidence>
<keyword evidence="16" id="KW-1185">Reference proteome</keyword>
<feature type="binding site" evidence="12">
    <location>
        <position position="360"/>
    </location>
    <ligand>
        <name>homogentisate</name>
        <dbReference type="ChEBI" id="CHEBI:16169"/>
    </ligand>
</feature>
<dbReference type="AlphaFoldDB" id="A0A0D3JP92"/>
<feature type="binding site" evidence="12">
    <location>
        <position position="345"/>
    </location>
    <ligand>
        <name>Fe cation</name>
        <dbReference type="ChEBI" id="CHEBI:24875"/>
    </ligand>
</feature>
<keyword evidence="7" id="KW-0223">Dioxygenase</keyword>
<dbReference type="SUPFAM" id="SSF51182">
    <property type="entry name" value="RmlC-like cupins"/>
    <property type="match status" value="1"/>
</dbReference>
<proteinExistence type="inferred from homology"/>
<evidence type="ECO:0000256" key="8">
    <source>
        <dbReference type="ARBA" id="ARBA00023002"/>
    </source>
</evidence>
<dbReference type="CDD" id="cd07000">
    <property type="entry name" value="cupin_HGO_N"/>
    <property type="match status" value="1"/>
</dbReference>
<keyword evidence="6" id="KW-0828">Tyrosine catabolism</keyword>
<accession>A0A0D3JP92</accession>
<dbReference type="InterPro" id="IPR014710">
    <property type="entry name" value="RmlC-like_jellyroll"/>
</dbReference>
<dbReference type="HOGENOM" id="CLU_027174_0_0_1"/>
<evidence type="ECO:0000256" key="1">
    <source>
        <dbReference type="ARBA" id="ARBA00001962"/>
    </source>
</evidence>
<dbReference type="STRING" id="2903.R1CRN7"/>
<dbReference type="InterPro" id="IPR005708">
    <property type="entry name" value="Homogentis_dOase"/>
</dbReference>
<evidence type="ECO:0000256" key="3">
    <source>
        <dbReference type="ARBA" id="ARBA00007757"/>
    </source>
</evidence>
<dbReference type="UniPathway" id="UPA00139">
    <property type="reaction ID" value="UER00339"/>
</dbReference>
<reference evidence="15" key="2">
    <citation type="submission" date="2024-10" db="UniProtKB">
        <authorList>
            <consortium name="EnsemblProtists"/>
        </authorList>
    </citation>
    <scope>IDENTIFICATION</scope>
</reference>
<evidence type="ECO:0000256" key="5">
    <source>
        <dbReference type="ARBA" id="ARBA00022723"/>
    </source>
</evidence>
<evidence type="ECO:0000256" key="6">
    <source>
        <dbReference type="ARBA" id="ARBA00022878"/>
    </source>
</evidence>
<dbReference type="GO" id="GO:0046872">
    <property type="term" value="F:metal ion binding"/>
    <property type="evidence" value="ECO:0007669"/>
    <property type="project" value="UniProtKB-KW"/>
</dbReference>
<feature type="domain" description="Homogentisate 1,2-dioxygenase N-terminal" evidence="14">
    <location>
        <begin position="19"/>
        <end position="289"/>
    </location>
</feature>
<dbReference type="RefSeq" id="XP_005777756.1">
    <property type="nucleotide sequence ID" value="XM_005777699.1"/>
</dbReference>
<dbReference type="Proteomes" id="UP000013827">
    <property type="component" value="Unassembled WGS sequence"/>
</dbReference>
<dbReference type="eggNOG" id="KOG1417">
    <property type="taxonomic scope" value="Eukaryota"/>
</dbReference>
<dbReference type="GeneID" id="17270872"/>
<evidence type="ECO:0000259" key="13">
    <source>
        <dbReference type="Pfam" id="PF04209"/>
    </source>
</evidence>
<dbReference type="NCBIfam" id="TIGR01015">
    <property type="entry name" value="hmgA"/>
    <property type="match status" value="1"/>
</dbReference>
<dbReference type="Gene3D" id="2.60.120.10">
    <property type="entry name" value="Jelly Rolls"/>
    <property type="match status" value="1"/>
</dbReference>
<organism evidence="15 16">
    <name type="scientific">Emiliania huxleyi (strain CCMP1516)</name>
    <dbReference type="NCBI Taxonomy" id="280463"/>
    <lineage>
        <taxon>Eukaryota</taxon>
        <taxon>Haptista</taxon>
        <taxon>Haptophyta</taxon>
        <taxon>Prymnesiophyceae</taxon>
        <taxon>Isochrysidales</taxon>
        <taxon>Noelaerhabdaceae</taxon>
        <taxon>Emiliania</taxon>
    </lineage>
</organism>
<dbReference type="EC" id="1.13.11.5" evidence="4"/>
<evidence type="ECO:0000256" key="12">
    <source>
        <dbReference type="PIRSR" id="PIRSR605708-2"/>
    </source>
</evidence>
<dbReference type="PANTHER" id="PTHR11056">
    <property type="entry name" value="HOMOGENTISATE 1,2-DIOXYGENASE"/>
    <property type="match status" value="1"/>
</dbReference>
<dbReference type="KEGG" id="ehx:EMIHUDRAFT_457592"/>
<protein>
    <recommendedName>
        <fullName evidence="4">homogentisate 1,2-dioxygenase</fullName>
        <ecNumber evidence="4">1.13.11.5</ecNumber>
    </recommendedName>
</protein>
<dbReference type="GO" id="GO:0006572">
    <property type="term" value="P:L-tyrosine catabolic process"/>
    <property type="evidence" value="ECO:0007669"/>
    <property type="project" value="UniProtKB-KW"/>
</dbReference>
<dbReference type="InterPro" id="IPR011051">
    <property type="entry name" value="RmlC_Cupin_sf"/>
</dbReference>
<evidence type="ECO:0000256" key="4">
    <source>
        <dbReference type="ARBA" id="ARBA00013127"/>
    </source>
</evidence>
<dbReference type="PANTHER" id="PTHR11056:SF0">
    <property type="entry name" value="HOMOGENTISATE 1,2-DIOXYGENASE"/>
    <property type="match status" value="1"/>
</dbReference>
<sequence length="460" mass="48793">MWEARPPVDATCYQASAELSGFGSHVASEAVLGALPVGQNSPQQPPLGLYAEQLSGTAFTAPRATNQRSWLYRIAPSVGGSASEPLPSRLQADFSDAAAVAAPDPHRWRPLPLPTGAPVTFVEGLVTMCGAGGPALKEGVAIHLYSCNAPMLDTAFSNSDGDLLLVPQAGALHVVTEFGRMSVEPREVCVVPRGVRFAASPAAGSSGARGYVLETFGPHFRLPELGPIGANGLAEPRDFVYPHAWYEDRTCDFTVVTKLLGRLYATKRTHSVFDVVGWHGNYAPYKYDLRRFHAVNTVSVDHPDPSIFTVLTVPTNEPGVAAADFVIFPPRWLCAEGTFRPPYFHRNCMSEFMGLIDGVYDAKKGGKGGFEPGGCSYHGAGTPHGPDAAAVASASQADTSRPTKFDGGLAFMFETSALLRLTPFAADPSNGMLDTDYGACWEGLPRLFSSAGVANGSNGK</sequence>
<dbReference type="PaxDb" id="2903-EOD25327"/>
<reference evidence="16" key="1">
    <citation type="journal article" date="2013" name="Nature">
        <title>Pan genome of the phytoplankton Emiliania underpins its global distribution.</title>
        <authorList>
            <person name="Read B.A."/>
            <person name="Kegel J."/>
            <person name="Klute M.J."/>
            <person name="Kuo A."/>
            <person name="Lefebvre S.C."/>
            <person name="Maumus F."/>
            <person name="Mayer C."/>
            <person name="Miller J."/>
            <person name="Monier A."/>
            <person name="Salamov A."/>
            <person name="Young J."/>
            <person name="Aguilar M."/>
            <person name="Claverie J.M."/>
            <person name="Frickenhaus S."/>
            <person name="Gonzalez K."/>
            <person name="Herman E.K."/>
            <person name="Lin Y.C."/>
            <person name="Napier J."/>
            <person name="Ogata H."/>
            <person name="Sarno A.F."/>
            <person name="Shmutz J."/>
            <person name="Schroeder D."/>
            <person name="de Vargas C."/>
            <person name="Verret F."/>
            <person name="von Dassow P."/>
            <person name="Valentin K."/>
            <person name="Van de Peer Y."/>
            <person name="Wheeler G."/>
            <person name="Dacks J.B."/>
            <person name="Delwiche C.F."/>
            <person name="Dyhrman S.T."/>
            <person name="Glockner G."/>
            <person name="John U."/>
            <person name="Richards T."/>
            <person name="Worden A.Z."/>
            <person name="Zhang X."/>
            <person name="Grigoriev I.V."/>
            <person name="Allen A.E."/>
            <person name="Bidle K."/>
            <person name="Borodovsky M."/>
            <person name="Bowler C."/>
            <person name="Brownlee C."/>
            <person name="Cock J.M."/>
            <person name="Elias M."/>
            <person name="Gladyshev V.N."/>
            <person name="Groth M."/>
            <person name="Guda C."/>
            <person name="Hadaegh A."/>
            <person name="Iglesias-Rodriguez M.D."/>
            <person name="Jenkins J."/>
            <person name="Jones B.M."/>
            <person name="Lawson T."/>
            <person name="Leese F."/>
            <person name="Lindquist E."/>
            <person name="Lobanov A."/>
            <person name="Lomsadze A."/>
            <person name="Malik S.B."/>
            <person name="Marsh M.E."/>
            <person name="Mackinder L."/>
            <person name="Mock T."/>
            <person name="Mueller-Roeber B."/>
            <person name="Pagarete A."/>
            <person name="Parker M."/>
            <person name="Probert I."/>
            <person name="Quesneville H."/>
            <person name="Raines C."/>
            <person name="Rensing S.A."/>
            <person name="Riano-Pachon D.M."/>
            <person name="Richier S."/>
            <person name="Rokitta S."/>
            <person name="Shiraiwa Y."/>
            <person name="Soanes D.M."/>
            <person name="van der Giezen M."/>
            <person name="Wahlund T.M."/>
            <person name="Williams B."/>
            <person name="Wilson W."/>
            <person name="Wolfe G."/>
            <person name="Wurch L.L."/>
        </authorList>
    </citation>
    <scope>NUCLEOTIDE SEQUENCE</scope>
</reference>
<dbReference type="GO" id="GO:0005737">
    <property type="term" value="C:cytoplasm"/>
    <property type="evidence" value="ECO:0007669"/>
    <property type="project" value="TreeGrafter"/>
</dbReference>
<name>A0A0D3JP92_EMIH1</name>
<keyword evidence="8" id="KW-0560">Oxidoreductase</keyword>
<dbReference type="OMA" id="MLPHGPD"/>
<comment type="cofactor">
    <cofactor evidence="1 12">
        <name>Fe cation</name>
        <dbReference type="ChEBI" id="CHEBI:24875"/>
    </cofactor>
</comment>
<feature type="active site" description="Proton acceptor" evidence="11">
    <location>
        <position position="302"/>
    </location>
</feature>
<keyword evidence="5 12" id="KW-0479">Metal-binding</keyword>
<evidence type="ECO:0000259" key="14">
    <source>
        <dbReference type="Pfam" id="PF20510"/>
    </source>
</evidence>